<reference evidence="1" key="1">
    <citation type="submission" date="2018-05" db="EMBL/GenBank/DDBJ databases">
        <authorList>
            <person name="Lanie J.A."/>
            <person name="Ng W.-L."/>
            <person name="Kazmierczak K.M."/>
            <person name="Andrzejewski T.M."/>
            <person name="Davidsen T.M."/>
            <person name="Wayne K.J."/>
            <person name="Tettelin H."/>
            <person name="Glass J.I."/>
            <person name="Rusch D."/>
            <person name="Podicherti R."/>
            <person name="Tsui H.-C.T."/>
            <person name="Winkler M.E."/>
        </authorList>
    </citation>
    <scope>NUCLEOTIDE SEQUENCE</scope>
</reference>
<organism evidence="1">
    <name type="scientific">marine metagenome</name>
    <dbReference type="NCBI Taxonomy" id="408172"/>
    <lineage>
        <taxon>unclassified sequences</taxon>
        <taxon>metagenomes</taxon>
        <taxon>ecological metagenomes</taxon>
    </lineage>
</organism>
<accession>A0A381X3M4</accession>
<gene>
    <name evidence="1" type="ORF">METZ01_LOCUS112046</name>
</gene>
<sequence length="32" mass="3488">MAAKKLNSDSGIVQDPALREMCLRTIKKVGVD</sequence>
<dbReference type="EMBL" id="UINC01013750">
    <property type="protein sequence ID" value="SVA59192.1"/>
    <property type="molecule type" value="Genomic_DNA"/>
</dbReference>
<name>A0A381X3M4_9ZZZZ</name>
<evidence type="ECO:0000313" key="1">
    <source>
        <dbReference type="EMBL" id="SVA59192.1"/>
    </source>
</evidence>
<proteinExistence type="predicted"/>
<dbReference type="AlphaFoldDB" id="A0A381X3M4"/>
<protein>
    <submittedName>
        <fullName evidence="1">Uncharacterized protein</fullName>
    </submittedName>
</protein>